<dbReference type="AlphaFoldDB" id="A0A157S7M0"/>
<proteinExistence type="predicted"/>
<accession>A0A157S7M0</accession>
<protein>
    <submittedName>
        <fullName evidence="1">Uncharacterized protein</fullName>
    </submittedName>
</protein>
<dbReference type="EMBL" id="LT546645">
    <property type="protein sequence ID" value="SAI66404.1"/>
    <property type="molecule type" value="Genomic_DNA"/>
</dbReference>
<keyword evidence="2" id="KW-1185">Reference proteome</keyword>
<reference evidence="1 2" key="1">
    <citation type="submission" date="2016-04" db="EMBL/GenBank/DDBJ databases">
        <authorList>
            <consortium name="Pathogen Informatics"/>
        </authorList>
    </citation>
    <scope>NUCLEOTIDE SEQUENCE [LARGE SCALE GENOMIC DNA]</scope>
    <source>
        <strain evidence="1 2">H044680328</strain>
    </source>
</reference>
<dbReference type="STRING" id="123899.SAMEA3906487_00244"/>
<gene>
    <name evidence="1" type="ORF">SAMEA3906487_00244</name>
</gene>
<dbReference type="RefSeq" id="WP_033535266.1">
    <property type="nucleotide sequence ID" value="NZ_CP016340.1"/>
</dbReference>
<dbReference type="KEGG" id="btrm:SAMEA390648700244"/>
<evidence type="ECO:0000313" key="2">
    <source>
        <dbReference type="Proteomes" id="UP000076825"/>
    </source>
</evidence>
<dbReference type="OrthoDB" id="8637600at2"/>
<evidence type="ECO:0000313" key="1">
    <source>
        <dbReference type="EMBL" id="SAI66404.1"/>
    </source>
</evidence>
<dbReference type="GeneID" id="56588342"/>
<dbReference type="eggNOG" id="ENOG5032PUI">
    <property type="taxonomic scope" value="Bacteria"/>
</dbReference>
<name>A0A157S7M0_9BORD</name>
<dbReference type="Proteomes" id="UP000076825">
    <property type="component" value="Chromosome 1"/>
</dbReference>
<dbReference type="PATRIC" id="fig|123899.6.peg.228"/>
<sequence length="106" mass="11522">MLTDTVAQALSVLLGRALTQAHIKGQFRYAYASEDGRYVAILAHDTNTYVVDLNDGRYCREPGVQPCGFSGHVLEMQLAQGEAANDLFDLDMDGEEIAWRGCPAAG</sequence>
<organism evidence="1 2">
    <name type="scientific">Bordetella trematum</name>
    <dbReference type="NCBI Taxonomy" id="123899"/>
    <lineage>
        <taxon>Bacteria</taxon>
        <taxon>Pseudomonadati</taxon>
        <taxon>Pseudomonadota</taxon>
        <taxon>Betaproteobacteria</taxon>
        <taxon>Burkholderiales</taxon>
        <taxon>Alcaligenaceae</taxon>
        <taxon>Bordetella</taxon>
    </lineage>
</organism>